<evidence type="ECO:0000256" key="3">
    <source>
        <dbReference type="SAM" id="SignalP"/>
    </source>
</evidence>
<dbReference type="GO" id="GO:0051301">
    <property type="term" value="P:cell division"/>
    <property type="evidence" value="ECO:0007669"/>
    <property type="project" value="TreeGrafter"/>
</dbReference>
<accession>A0A512MG90</accession>
<dbReference type="Gene3D" id="1.25.40.10">
    <property type="entry name" value="Tetratricopeptide repeat domain"/>
    <property type="match status" value="6"/>
</dbReference>
<dbReference type="Proteomes" id="UP000321577">
    <property type="component" value="Unassembled WGS sequence"/>
</dbReference>
<protein>
    <submittedName>
        <fullName evidence="4">Uncharacterized protein</fullName>
    </submittedName>
</protein>
<feature type="repeat" description="TPR" evidence="1">
    <location>
        <begin position="119"/>
        <end position="152"/>
    </location>
</feature>
<evidence type="ECO:0000256" key="2">
    <source>
        <dbReference type="SAM" id="MobiDB-lite"/>
    </source>
</evidence>
<keyword evidence="3" id="KW-0732">Signal</keyword>
<dbReference type="PANTHER" id="PTHR12558">
    <property type="entry name" value="CELL DIVISION CYCLE 16,23,27"/>
    <property type="match status" value="1"/>
</dbReference>
<evidence type="ECO:0000313" key="4">
    <source>
        <dbReference type="EMBL" id="GEP45744.1"/>
    </source>
</evidence>
<feature type="signal peptide" evidence="3">
    <location>
        <begin position="1"/>
        <end position="36"/>
    </location>
</feature>
<feature type="region of interest" description="Disordered" evidence="2">
    <location>
        <begin position="46"/>
        <end position="82"/>
    </location>
</feature>
<feature type="repeat" description="TPR" evidence="1">
    <location>
        <begin position="493"/>
        <end position="526"/>
    </location>
</feature>
<dbReference type="InterPro" id="IPR019734">
    <property type="entry name" value="TPR_rpt"/>
</dbReference>
<dbReference type="OrthoDB" id="174598at2"/>
<feature type="chain" id="PRO_5022127220" evidence="3">
    <location>
        <begin position="37"/>
        <end position="838"/>
    </location>
</feature>
<dbReference type="InterPro" id="IPR011990">
    <property type="entry name" value="TPR-like_helical_dom_sf"/>
</dbReference>
<dbReference type="SUPFAM" id="SSF48452">
    <property type="entry name" value="TPR-like"/>
    <property type="match status" value="5"/>
</dbReference>
<sequence length="838" mass="92038">MSHRTSHLSPQPRLSFYIMRPALRAFLCAATLSPFADVTGQSVPKAVPIDEDRPVPKAVPVDPNDARTMQPPAAPAPTKGPDDDLFDYASLAYDRSEWAMAAKSFGQYLQSYPSGKHVPIAMFRIGECYMKQNQIKVAETYYEEVVNRYPNSEGAPSAAYRLGAVRFNAKQYDEAARMFALCETKTTLPQVRLAAGFNKARAYQMLGDMKRQITALNAVVAVKTDNPYREAALLSLGTLQLADDKKAEALPLFQELIASSKDNATVSEASVKAAVLLAEAGKPEEAVALFEKVLKITETSPSNRGIALVGVVQALFTKGDYDGVISNYNANSTILPEGDTRPKMLLMVGNAFRMKKSYARAVETYLMVEQGAPGSDAAFEAGYWKLYCFYLLDDKDLAEFATGYIAKYKEERVDSEFLNLARLIRADHHFNKQRYVEAASSFSDVQLEKLPAKLQPGTLFNKAWALAEAQRPQDAIAAFSLFLAQNPGHELTAKALARRGLAYREMKDLPNAMADFKNVAQNHPNSEAAELAYLQMGLIASEQRDHKATIAAFETLVKKFATSPAAGQAWFGIGRANYSLQQWEPAVKALQRAIDVDRKTYLDQASQMIIQAQYVQQNAEELAKSIDEYRRANASGNIPPNVLTWLGLTLFNKKAYPRATQYLSLASTPTAPENTDPRVWNYLGMAFLETKDYESSVKATDNFLKVTADGAPKARALVTKGRALLGLGKHDEAEAVVQEGLAFAKDGKPQALLLILQGDILFALGDKLTGENQAAAATEKYAGAAGKYMVPAQFFDDEEVTPEALDKAAQALEKSGQADKAGEFRKLLKQKYPGYQAL</sequence>
<keyword evidence="1" id="KW-0802">TPR repeat</keyword>
<dbReference type="EMBL" id="BKAG01000057">
    <property type="protein sequence ID" value="GEP45744.1"/>
    <property type="molecule type" value="Genomic_DNA"/>
</dbReference>
<evidence type="ECO:0000256" key="1">
    <source>
        <dbReference type="PROSITE-ProRule" id="PRU00339"/>
    </source>
</evidence>
<dbReference type="PANTHER" id="PTHR12558:SF13">
    <property type="entry name" value="CELL DIVISION CYCLE PROTEIN 27 HOMOLOG"/>
    <property type="match status" value="1"/>
</dbReference>
<evidence type="ECO:0000313" key="5">
    <source>
        <dbReference type="Proteomes" id="UP000321577"/>
    </source>
</evidence>
<dbReference type="AlphaFoldDB" id="A0A512MG90"/>
<dbReference type="SMART" id="SM00028">
    <property type="entry name" value="TPR"/>
    <property type="match status" value="10"/>
</dbReference>
<name>A0A512MG90_9BACT</name>
<feature type="repeat" description="TPR" evidence="1">
    <location>
        <begin position="567"/>
        <end position="600"/>
    </location>
</feature>
<comment type="caution">
    <text evidence="4">The sequence shown here is derived from an EMBL/GenBank/DDBJ whole genome shotgun (WGS) entry which is preliminary data.</text>
</comment>
<proteinExistence type="predicted"/>
<gene>
    <name evidence="4" type="ORF">BGE01nite_50350</name>
</gene>
<dbReference type="Pfam" id="PF13432">
    <property type="entry name" value="TPR_16"/>
    <property type="match status" value="4"/>
</dbReference>
<dbReference type="PROSITE" id="PS50005">
    <property type="entry name" value="TPR"/>
    <property type="match status" value="3"/>
</dbReference>
<dbReference type="Pfam" id="PF13174">
    <property type="entry name" value="TPR_6"/>
    <property type="match status" value="1"/>
</dbReference>
<keyword evidence="5" id="KW-1185">Reference proteome</keyword>
<reference evidence="4 5" key="1">
    <citation type="submission" date="2019-07" db="EMBL/GenBank/DDBJ databases">
        <title>Whole genome shotgun sequence of Brevifollis gellanilyticus NBRC 108608.</title>
        <authorList>
            <person name="Hosoyama A."/>
            <person name="Uohara A."/>
            <person name="Ohji S."/>
            <person name="Ichikawa N."/>
        </authorList>
    </citation>
    <scope>NUCLEOTIDE SEQUENCE [LARGE SCALE GENOMIC DNA]</scope>
    <source>
        <strain evidence="4 5">NBRC 108608</strain>
    </source>
</reference>
<organism evidence="4 5">
    <name type="scientific">Brevifollis gellanilyticus</name>
    <dbReference type="NCBI Taxonomy" id="748831"/>
    <lineage>
        <taxon>Bacteria</taxon>
        <taxon>Pseudomonadati</taxon>
        <taxon>Verrucomicrobiota</taxon>
        <taxon>Verrucomicrobiia</taxon>
        <taxon>Verrucomicrobiales</taxon>
        <taxon>Verrucomicrobiaceae</taxon>
    </lineage>
</organism>